<keyword evidence="7" id="KW-0325">Glycoprotein</keyword>
<dbReference type="SUPFAM" id="SSF81321">
    <property type="entry name" value="Family A G protein-coupled receptor-like"/>
    <property type="match status" value="1"/>
</dbReference>
<feature type="domain" description="G-protein coupled receptors family 1 profile" evidence="11">
    <location>
        <begin position="48"/>
        <end position="160"/>
    </location>
</feature>
<comment type="similarity">
    <text evidence="9">Belongs to the G-protein coupled receptor 1 family.</text>
</comment>
<evidence type="ECO:0000256" key="5">
    <source>
        <dbReference type="ARBA" id="ARBA00023136"/>
    </source>
</evidence>
<dbReference type="GO" id="GO:0004930">
    <property type="term" value="F:G protein-coupled receptor activity"/>
    <property type="evidence" value="ECO:0007669"/>
    <property type="project" value="UniProtKB-KW"/>
</dbReference>
<dbReference type="PANTHER" id="PTHR24232:SF85">
    <property type="entry name" value="G-PROTEIN COUPLED RECEPTOR 4"/>
    <property type="match status" value="1"/>
</dbReference>
<sequence length="253" mass="28769">MDNFHHNDSLYEYSDYDHAYDHIQFDHENAEFIMNIVTWIIIVIGLPSNIVALFASYTQVQKDHVVPIYFINLLVSDLIQLCCMIVFVTAKYSHIFHRAYDIFTYSLMASVYFMLCIALDRYLFVACPLWHRSKLTIRISVVLCAAVWSFVLVICLPLFFGLSWAVTPTVHVAFLFLPSPLLIFFLGGTIKALSSASASHDEKCKTLADVFLYCFLRKGSVDKCLGSLCCKMESNGIDRSAAKIDNMSTVSFM</sequence>
<dbReference type="PANTHER" id="PTHR24232">
    <property type="entry name" value="G-PROTEIN COUPLED RECEPTOR"/>
    <property type="match status" value="1"/>
</dbReference>
<dbReference type="GO" id="GO:0007200">
    <property type="term" value="P:phospholipase C-activating G protein-coupled receptor signaling pathway"/>
    <property type="evidence" value="ECO:0007669"/>
    <property type="project" value="TreeGrafter"/>
</dbReference>
<evidence type="ECO:0000256" key="8">
    <source>
        <dbReference type="ARBA" id="ARBA00023224"/>
    </source>
</evidence>
<feature type="transmembrane region" description="Helical" evidence="10">
    <location>
        <begin position="172"/>
        <end position="193"/>
    </location>
</feature>
<evidence type="ECO:0000256" key="3">
    <source>
        <dbReference type="ARBA" id="ARBA00022989"/>
    </source>
</evidence>
<dbReference type="InterPro" id="IPR017452">
    <property type="entry name" value="GPCR_Rhodpsn_7TM"/>
</dbReference>
<keyword evidence="13" id="KW-1185">Reference proteome</keyword>
<evidence type="ECO:0000256" key="1">
    <source>
        <dbReference type="ARBA" id="ARBA00004141"/>
    </source>
</evidence>
<gene>
    <name evidence="12" type="ORF">Q5P01_021771</name>
</gene>
<evidence type="ECO:0000313" key="13">
    <source>
        <dbReference type="Proteomes" id="UP001187415"/>
    </source>
</evidence>
<evidence type="ECO:0000256" key="7">
    <source>
        <dbReference type="ARBA" id="ARBA00023180"/>
    </source>
</evidence>
<comment type="subcellular location">
    <subcellularLocation>
        <location evidence="1">Membrane</location>
        <topology evidence="1">Multi-pass membrane protein</topology>
    </subcellularLocation>
</comment>
<dbReference type="AlphaFoldDB" id="A0AA88LUY7"/>
<evidence type="ECO:0000256" key="9">
    <source>
        <dbReference type="RuleBase" id="RU000688"/>
    </source>
</evidence>
<dbReference type="GO" id="GO:0035025">
    <property type="term" value="P:positive regulation of Rho protein signal transduction"/>
    <property type="evidence" value="ECO:0007669"/>
    <property type="project" value="TreeGrafter"/>
</dbReference>
<dbReference type="GO" id="GO:0005886">
    <property type="term" value="C:plasma membrane"/>
    <property type="evidence" value="ECO:0007669"/>
    <property type="project" value="TreeGrafter"/>
</dbReference>
<dbReference type="Proteomes" id="UP001187415">
    <property type="component" value="Unassembled WGS sequence"/>
</dbReference>
<evidence type="ECO:0000256" key="4">
    <source>
        <dbReference type="ARBA" id="ARBA00023040"/>
    </source>
</evidence>
<organism evidence="12 13">
    <name type="scientific">Channa striata</name>
    <name type="common">Snakehead murrel</name>
    <name type="synonym">Ophicephalus striatus</name>
    <dbReference type="NCBI Taxonomy" id="64152"/>
    <lineage>
        <taxon>Eukaryota</taxon>
        <taxon>Metazoa</taxon>
        <taxon>Chordata</taxon>
        <taxon>Craniata</taxon>
        <taxon>Vertebrata</taxon>
        <taxon>Euteleostomi</taxon>
        <taxon>Actinopterygii</taxon>
        <taxon>Neopterygii</taxon>
        <taxon>Teleostei</taxon>
        <taxon>Neoteleostei</taxon>
        <taxon>Acanthomorphata</taxon>
        <taxon>Anabantaria</taxon>
        <taxon>Anabantiformes</taxon>
        <taxon>Channoidei</taxon>
        <taxon>Channidae</taxon>
        <taxon>Channa</taxon>
    </lineage>
</organism>
<evidence type="ECO:0000256" key="10">
    <source>
        <dbReference type="SAM" id="Phobius"/>
    </source>
</evidence>
<evidence type="ECO:0000313" key="12">
    <source>
        <dbReference type="EMBL" id="KAK2824596.1"/>
    </source>
</evidence>
<keyword evidence="6 9" id="KW-0675">Receptor</keyword>
<dbReference type="Gene3D" id="1.20.1070.10">
    <property type="entry name" value="Rhodopsin 7-helix transmembrane proteins"/>
    <property type="match status" value="1"/>
</dbReference>
<protein>
    <recommendedName>
        <fullName evidence="11">G-protein coupled receptors family 1 profile domain-containing protein</fullName>
    </recommendedName>
</protein>
<proteinExistence type="inferred from homology"/>
<dbReference type="EMBL" id="JAUPFM010000017">
    <property type="protein sequence ID" value="KAK2824596.1"/>
    <property type="molecule type" value="Genomic_DNA"/>
</dbReference>
<dbReference type="PROSITE" id="PS00237">
    <property type="entry name" value="G_PROTEIN_RECEP_F1_1"/>
    <property type="match status" value="1"/>
</dbReference>
<dbReference type="Pfam" id="PF00001">
    <property type="entry name" value="7tm_1"/>
    <property type="match status" value="1"/>
</dbReference>
<dbReference type="InterPro" id="IPR000276">
    <property type="entry name" value="GPCR_Rhodpsn"/>
</dbReference>
<keyword evidence="2 9" id="KW-0812">Transmembrane</keyword>
<keyword evidence="5 10" id="KW-0472">Membrane</keyword>
<feature type="transmembrane region" description="Helical" evidence="10">
    <location>
        <begin position="135"/>
        <end position="160"/>
    </location>
</feature>
<accession>A0AA88LUY7</accession>
<dbReference type="PROSITE" id="PS50262">
    <property type="entry name" value="G_PROTEIN_RECEP_F1_2"/>
    <property type="match status" value="1"/>
</dbReference>
<dbReference type="PRINTS" id="PR00237">
    <property type="entry name" value="GPCRRHODOPSN"/>
</dbReference>
<feature type="transmembrane region" description="Helical" evidence="10">
    <location>
        <begin position="69"/>
        <end position="90"/>
    </location>
</feature>
<feature type="transmembrane region" description="Helical" evidence="10">
    <location>
        <begin position="102"/>
        <end position="123"/>
    </location>
</feature>
<keyword evidence="3 10" id="KW-1133">Transmembrane helix</keyword>
<name>A0AA88LUY7_CHASR</name>
<evidence type="ECO:0000259" key="11">
    <source>
        <dbReference type="PROSITE" id="PS50262"/>
    </source>
</evidence>
<evidence type="ECO:0000256" key="6">
    <source>
        <dbReference type="ARBA" id="ARBA00023170"/>
    </source>
</evidence>
<comment type="caution">
    <text evidence="12">The sequence shown here is derived from an EMBL/GenBank/DDBJ whole genome shotgun (WGS) entry which is preliminary data.</text>
</comment>
<feature type="transmembrane region" description="Helical" evidence="10">
    <location>
        <begin position="36"/>
        <end position="57"/>
    </location>
</feature>
<evidence type="ECO:0000256" key="2">
    <source>
        <dbReference type="ARBA" id="ARBA00022692"/>
    </source>
</evidence>
<keyword evidence="8 9" id="KW-0807">Transducer</keyword>
<keyword evidence="4 9" id="KW-0297">G-protein coupled receptor</keyword>
<reference evidence="12" key="1">
    <citation type="submission" date="2023-07" db="EMBL/GenBank/DDBJ databases">
        <title>Chromosome-level Genome Assembly of Striped Snakehead (Channa striata).</title>
        <authorList>
            <person name="Liu H."/>
        </authorList>
    </citation>
    <scope>NUCLEOTIDE SEQUENCE</scope>
    <source>
        <strain evidence="12">Gz</strain>
        <tissue evidence="12">Muscle</tissue>
    </source>
</reference>